<feature type="transmembrane region" description="Helical" evidence="2">
    <location>
        <begin position="166"/>
        <end position="184"/>
    </location>
</feature>
<feature type="transmembrane region" description="Helical" evidence="2">
    <location>
        <begin position="138"/>
        <end position="154"/>
    </location>
</feature>
<reference evidence="4 5" key="1">
    <citation type="submission" date="2021-01" db="EMBL/GenBank/DDBJ databases">
        <title>Genome Sequencing of Type Strains.</title>
        <authorList>
            <person name="Lemaire J.F."/>
            <person name="Inderbitzin P."/>
            <person name="Collins S.B."/>
            <person name="Wespe N."/>
            <person name="Knight-Connoni V."/>
        </authorList>
    </citation>
    <scope>NUCLEOTIDE SEQUENCE [LARGE SCALE GENOMIC DNA]</scope>
    <source>
        <strain evidence="4 5">DSM 14730</strain>
    </source>
</reference>
<evidence type="ECO:0000256" key="2">
    <source>
        <dbReference type="SAM" id="Phobius"/>
    </source>
</evidence>
<keyword evidence="1" id="KW-1015">Disulfide bond</keyword>
<feature type="domain" description="Thioredoxin" evidence="3">
    <location>
        <begin position="202"/>
        <end position="338"/>
    </location>
</feature>
<dbReference type="EMBL" id="JAFHKS010000040">
    <property type="protein sequence ID" value="MBN3544113.1"/>
    <property type="molecule type" value="Genomic_DNA"/>
</dbReference>
<dbReference type="InterPro" id="IPR013766">
    <property type="entry name" value="Thioredoxin_domain"/>
</dbReference>
<protein>
    <submittedName>
        <fullName evidence="4">Redoxin domain-containing protein</fullName>
    </submittedName>
</protein>
<keyword evidence="2" id="KW-0472">Membrane</keyword>
<dbReference type="InterPro" id="IPR050553">
    <property type="entry name" value="Thioredoxin_ResA/DsbE_sf"/>
</dbReference>
<sequence length="338" mass="38590">MDGYIMIGQFPVQIKWTFIFLSVLAAYGTLFYRLRAERASKQILDILTNSLMLFILVWKLSYLFFSPLQTFKAPLNLLYFNGGNKGVALGMVIVLLYLIRVSKKAALPREKLFFAITWSIVSYYFFLRCLHFILDKSLYDILIAVVSGAILIYLSKIRSESIKVSISSLLVLSLAFTMISNLSFSKVQLDKNDPDVHKTSAIEVGKRAPTFKLQDLRDREVKLSSSKGKTVFVNVWATWCPPCRAEMPEMDRFYKEYKGDAEILAINLTESDSKQAVLEFRKEYGLDFPILLDPDGEITEIYKAVTVPTTYIINEKGIITEKHVGPMSYEMMSGYLND</sequence>
<evidence type="ECO:0000256" key="1">
    <source>
        <dbReference type="ARBA" id="ARBA00023157"/>
    </source>
</evidence>
<accession>A0ABS2Z7S6</accession>
<dbReference type="CDD" id="cd02966">
    <property type="entry name" value="TlpA_like_family"/>
    <property type="match status" value="1"/>
</dbReference>
<dbReference type="Gene3D" id="3.40.30.10">
    <property type="entry name" value="Glutaredoxin"/>
    <property type="match status" value="1"/>
</dbReference>
<name>A0ABS2Z7S6_9BACL</name>
<keyword evidence="5" id="KW-1185">Reference proteome</keyword>
<dbReference type="PANTHER" id="PTHR42852">
    <property type="entry name" value="THIOL:DISULFIDE INTERCHANGE PROTEIN DSBE"/>
    <property type="match status" value="1"/>
</dbReference>
<feature type="transmembrane region" description="Helical" evidence="2">
    <location>
        <begin position="16"/>
        <end position="34"/>
    </location>
</feature>
<dbReference type="SUPFAM" id="SSF52833">
    <property type="entry name" value="Thioredoxin-like"/>
    <property type="match status" value="1"/>
</dbReference>
<organism evidence="4 5">
    <name type="scientific">Fictibacillus barbaricus</name>
    <dbReference type="NCBI Taxonomy" id="182136"/>
    <lineage>
        <taxon>Bacteria</taxon>
        <taxon>Bacillati</taxon>
        <taxon>Bacillota</taxon>
        <taxon>Bacilli</taxon>
        <taxon>Bacillales</taxon>
        <taxon>Fictibacillaceae</taxon>
        <taxon>Fictibacillus</taxon>
    </lineage>
</organism>
<comment type="caution">
    <text evidence="4">The sequence shown here is derived from an EMBL/GenBank/DDBJ whole genome shotgun (WGS) entry which is preliminary data.</text>
</comment>
<evidence type="ECO:0000313" key="5">
    <source>
        <dbReference type="Proteomes" id="UP001319060"/>
    </source>
</evidence>
<dbReference type="PANTHER" id="PTHR42852:SF1">
    <property type="entry name" value="THIOREDOXIN-LIKE PROTEIN YNEN"/>
    <property type="match status" value="1"/>
</dbReference>
<proteinExistence type="predicted"/>
<evidence type="ECO:0000313" key="4">
    <source>
        <dbReference type="EMBL" id="MBN3544113.1"/>
    </source>
</evidence>
<feature type="transmembrane region" description="Helical" evidence="2">
    <location>
        <begin position="77"/>
        <end position="99"/>
    </location>
</feature>
<keyword evidence="2" id="KW-1133">Transmembrane helix</keyword>
<evidence type="ECO:0000259" key="3">
    <source>
        <dbReference type="PROSITE" id="PS51352"/>
    </source>
</evidence>
<feature type="transmembrane region" description="Helical" evidence="2">
    <location>
        <begin position="46"/>
        <end position="65"/>
    </location>
</feature>
<dbReference type="InterPro" id="IPR017937">
    <property type="entry name" value="Thioredoxin_CS"/>
</dbReference>
<dbReference type="InterPro" id="IPR036249">
    <property type="entry name" value="Thioredoxin-like_sf"/>
</dbReference>
<dbReference type="Proteomes" id="UP001319060">
    <property type="component" value="Unassembled WGS sequence"/>
</dbReference>
<dbReference type="Pfam" id="PF00578">
    <property type="entry name" value="AhpC-TSA"/>
    <property type="match status" value="1"/>
</dbReference>
<gene>
    <name evidence="4" type="ORF">JYA64_02260</name>
</gene>
<dbReference type="PROSITE" id="PS00194">
    <property type="entry name" value="THIOREDOXIN_1"/>
    <property type="match status" value="1"/>
</dbReference>
<dbReference type="RefSeq" id="WP_188404278.1">
    <property type="nucleotide sequence ID" value="NZ_BMCE01000004.1"/>
</dbReference>
<dbReference type="PROSITE" id="PS51352">
    <property type="entry name" value="THIOREDOXIN_2"/>
    <property type="match status" value="1"/>
</dbReference>
<feature type="transmembrane region" description="Helical" evidence="2">
    <location>
        <begin position="111"/>
        <end position="126"/>
    </location>
</feature>
<dbReference type="InterPro" id="IPR000866">
    <property type="entry name" value="AhpC/TSA"/>
</dbReference>
<keyword evidence="2" id="KW-0812">Transmembrane</keyword>